<feature type="region of interest" description="Disordered" evidence="1">
    <location>
        <begin position="725"/>
        <end position="824"/>
    </location>
</feature>
<feature type="region of interest" description="Disordered" evidence="1">
    <location>
        <begin position="173"/>
        <end position="201"/>
    </location>
</feature>
<accession>A0A8S1IKQ3</accession>
<feature type="region of interest" description="Disordered" evidence="1">
    <location>
        <begin position="106"/>
        <end position="128"/>
    </location>
</feature>
<dbReference type="EMBL" id="CAJHUC010000306">
    <property type="protein sequence ID" value="CAD7695106.1"/>
    <property type="molecule type" value="Genomic_DNA"/>
</dbReference>
<organism evidence="2 3">
    <name type="scientific">Ostreobium quekettii</name>
    <dbReference type="NCBI Taxonomy" id="121088"/>
    <lineage>
        <taxon>Eukaryota</taxon>
        <taxon>Viridiplantae</taxon>
        <taxon>Chlorophyta</taxon>
        <taxon>core chlorophytes</taxon>
        <taxon>Ulvophyceae</taxon>
        <taxon>TCBD clade</taxon>
        <taxon>Bryopsidales</taxon>
        <taxon>Ostreobineae</taxon>
        <taxon>Ostreobiaceae</taxon>
        <taxon>Ostreobium</taxon>
    </lineage>
</organism>
<protein>
    <submittedName>
        <fullName evidence="2">Uncharacterized protein</fullName>
    </submittedName>
</protein>
<sequence>MLRKVKSSEGSLSGLAFGSNWVPAFGKLRKSASSGTSLNRRAEPDDDIWGQAEAELTLEPNLCPKALPFEQPPTSPRVLLHSGGSARRGNEVRAVYTLIGAEGGSTDRVPPKAAGTSGESHLAAARSRQPLDSILESPSPRLSEACRCDIMRSAPELTPKALCEALAINMPTRDGDRRAPAGGGMRNPRNVDPPPPTNRTKINLEMREMPRSLRKALMMSEPVSDHFSDATAEDWTVSEEGEGDWGLCAVGSVSGASTSESSEAPQKGELQTVLVHADVGQHGRDVGQYSGELGDGDSLAGMSMSRDADRPFPEDDLSSEFAFPQTFAFLQSFAAAYTTGMSQAGGQANGVVDSSPFYGLDGAGQANQAMDSTPFYGHNGAEAGQAGRAMDAAPFYGSSDAGQASRVTDPSPVYGWAENGGGIGELKAAHAAKEEHFDSQGIHGPAEEGVREDGFPVVARSNGGDGRYGSEGEEGEYDEDGELLFELVGVQDDDELDVQDVFLPEADDVTYAEEGQGHLDACQRPQVFPPEEEDYELSSEEERLDNCPTMMRGPREGRVQTGGDDEFNYHSKPLKGEVYESDRCRGSFDSDDGPVVDTAFDSARPAWRKMGRKRVGHSRDNNGNGCMYDTAHTIAESDSSNGPQQAAWMWESRSNEFVETLPSRCTPSPTTVYERHVPMTSSADIWLEAASQYYSTERYNGTGKVKCFDPSAMIGAIIRRLTGRCSSRREANSPEPSSMPRLDLTTTGGSSSEGDATRRSTHRYAKRQSTMLQVVEERLEDSDLRDRPSRRTFSDAHDRSYRRPAVRQAAQPATARSVNKSGAFHGDARFANRHAYKDRSHGCGFSSPGGSGSEIQSCPDIGDNCDVPRHESIWRSGGIRAYQQPRAPAERDAGRWF</sequence>
<evidence type="ECO:0000313" key="3">
    <source>
        <dbReference type="Proteomes" id="UP000708148"/>
    </source>
</evidence>
<name>A0A8S1IKQ3_9CHLO</name>
<comment type="caution">
    <text evidence="2">The sequence shown here is derived from an EMBL/GenBank/DDBJ whole genome shotgun (WGS) entry which is preliminary data.</text>
</comment>
<feature type="region of interest" description="Disordered" evidence="1">
    <location>
        <begin position="838"/>
        <end position="897"/>
    </location>
</feature>
<reference evidence="2" key="1">
    <citation type="submission" date="2020-12" db="EMBL/GenBank/DDBJ databases">
        <authorList>
            <person name="Iha C."/>
        </authorList>
    </citation>
    <scope>NUCLEOTIDE SEQUENCE</scope>
</reference>
<evidence type="ECO:0000313" key="2">
    <source>
        <dbReference type="EMBL" id="CAD7695106.1"/>
    </source>
</evidence>
<feature type="compositionally biased region" description="Low complexity" evidence="1">
    <location>
        <begin position="806"/>
        <end position="816"/>
    </location>
</feature>
<proteinExistence type="predicted"/>
<evidence type="ECO:0000256" key="1">
    <source>
        <dbReference type="SAM" id="MobiDB-lite"/>
    </source>
</evidence>
<dbReference type="Proteomes" id="UP000708148">
    <property type="component" value="Unassembled WGS sequence"/>
</dbReference>
<feature type="region of interest" description="Disordered" evidence="1">
    <location>
        <begin position="536"/>
        <end position="571"/>
    </location>
</feature>
<feature type="compositionally biased region" description="Polar residues" evidence="1">
    <location>
        <begin position="744"/>
        <end position="754"/>
    </location>
</feature>
<feature type="compositionally biased region" description="Basic and acidic residues" evidence="1">
    <location>
        <begin position="775"/>
        <end position="801"/>
    </location>
</feature>
<gene>
    <name evidence="2" type="ORF">OSTQU699_LOCUS466</name>
</gene>
<dbReference type="AlphaFoldDB" id="A0A8S1IKQ3"/>
<feature type="compositionally biased region" description="Basic and acidic residues" evidence="1">
    <location>
        <begin position="888"/>
        <end position="897"/>
    </location>
</feature>
<keyword evidence="3" id="KW-1185">Reference proteome</keyword>